<comment type="similarity">
    <text evidence="3 12">Belongs to the cysteine synthase/cystathionine beta-synthase family.</text>
</comment>
<feature type="modified residue" description="N6-(pyridoxal phosphate)lysine" evidence="11">
    <location>
        <position position="47"/>
    </location>
</feature>
<dbReference type="InterPro" id="IPR036052">
    <property type="entry name" value="TrpB-like_PALP_sf"/>
</dbReference>
<dbReference type="EMBL" id="SLUO01000005">
    <property type="protein sequence ID" value="TCL59077.1"/>
    <property type="molecule type" value="Genomic_DNA"/>
</dbReference>
<sequence>MGKIYHSILELIGKTPIVELHKIEEQESLEGHIYAKLEFFNPGGSVKDRIALRMIEAAEKDGTLNAGGTIIEGTSGNTGIGLAAVAAAKGYKAVLCMPDNMSRERISMLKGYGAKVVLTKGEENMKGANEKAAEILADTENAIIVGQGGNPNNPKTHFDTTGPEIWEDMDGKVDIFIAAAGTGGTITGVGEYLRSKKPDVEIIAVEPAGCPVLSGGEPGPHKIQGIGGGMIPPVLNREIYNEVITVTDEAAFATAVLSAAKEGISIGISAGAALFAAIQVAGRSENAGKNIVVIFADSGERYISSNLYE</sequence>
<dbReference type="PROSITE" id="PS00901">
    <property type="entry name" value="CYS_SYNTHASE"/>
    <property type="match status" value="1"/>
</dbReference>
<evidence type="ECO:0000313" key="15">
    <source>
        <dbReference type="Proteomes" id="UP000295718"/>
    </source>
</evidence>
<dbReference type="STRING" id="1469948.GCA_000732725_01958"/>
<dbReference type="NCBIfam" id="TIGR01136">
    <property type="entry name" value="cysKM"/>
    <property type="match status" value="1"/>
</dbReference>
<gene>
    <name evidence="14" type="ORF">EDD76_105254</name>
</gene>
<protein>
    <recommendedName>
        <fullName evidence="4 12">Cysteine synthase</fullName>
        <ecNumber evidence="4 12">2.5.1.47</ecNumber>
    </recommendedName>
</protein>
<accession>A0A4V2QC64</accession>
<feature type="domain" description="Tryptophan synthase beta chain-like PALP" evidence="13">
    <location>
        <begin position="9"/>
        <end position="297"/>
    </location>
</feature>
<dbReference type="EC" id="2.5.1.47" evidence="4 12"/>
<evidence type="ECO:0000313" key="14">
    <source>
        <dbReference type="EMBL" id="TCL59077.1"/>
    </source>
</evidence>
<dbReference type="CDD" id="cd01561">
    <property type="entry name" value="CBS_like"/>
    <property type="match status" value="1"/>
</dbReference>
<keyword evidence="15" id="KW-1185">Reference proteome</keyword>
<evidence type="ECO:0000256" key="1">
    <source>
        <dbReference type="ARBA" id="ARBA00001933"/>
    </source>
</evidence>
<dbReference type="OrthoDB" id="9808024at2"/>
<dbReference type="NCBIfam" id="TIGR01139">
    <property type="entry name" value="cysK"/>
    <property type="match status" value="1"/>
</dbReference>
<dbReference type="InterPro" id="IPR005856">
    <property type="entry name" value="Cys_synth"/>
</dbReference>
<dbReference type="GO" id="GO:0004124">
    <property type="term" value="F:cysteine synthase activity"/>
    <property type="evidence" value="ECO:0007669"/>
    <property type="project" value="UniProtKB-UniRule"/>
</dbReference>
<dbReference type="Proteomes" id="UP000295718">
    <property type="component" value="Unassembled WGS sequence"/>
</dbReference>
<evidence type="ECO:0000256" key="11">
    <source>
        <dbReference type="PIRSR" id="PIRSR605856-51"/>
    </source>
</evidence>
<dbReference type="InterPro" id="IPR001216">
    <property type="entry name" value="P-phosphate_BS"/>
</dbReference>
<evidence type="ECO:0000259" key="13">
    <source>
        <dbReference type="Pfam" id="PF00291"/>
    </source>
</evidence>
<keyword evidence="8 12" id="KW-0198">Cysteine biosynthesis</keyword>
<evidence type="ECO:0000256" key="12">
    <source>
        <dbReference type="RuleBase" id="RU003985"/>
    </source>
</evidence>
<dbReference type="FunFam" id="3.40.50.1100:FF:000006">
    <property type="entry name" value="Cysteine synthase"/>
    <property type="match status" value="1"/>
</dbReference>
<dbReference type="GO" id="GO:0006535">
    <property type="term" value="P:cysteine biosynthetic process from serine"/>
    <property type="evidence" value="ECO:0007669"/>
    <property type="project" value="UniProtKB-UniRule"/>
</dbReference>
<evidence type="ECO:0000256" key="9">
    <source>
        <dbReference type="ARBA" id="ARBA00047931"/>
    </source>
</evidence>
<evidence type="ECO:0000256" key="2">
    <source>
        <dbReference type="ARBA" id="ARBA00004962"/>
    </source>
</evidence>
<dbReference type="SUPFAM" id="SSF53686">
    <property type="entry name" value="Tryptophan synthase beta subunit-like PLP-dependent enzymes"/>
    <property type="match status" value="1"/>
</dbReference>
<comment type="cofactor">
    <cofactor evidence="1 10 12">
        <name>pyridoxal 5'-phosphate</name>
        <dbReference type="ChEBI" id="CHEBI:597326"/>
    </cofactor>
</comment>
<evidence type="ECO:0000256" key="6">
    <source>
        <dbReference type="ARBA" id="ARBA00022679"/>
    </source>
</evidence>
<name>A0A4V2QC64_9FIRM</name>
<dbReference type="Gene3D" id="3.40.50.1100">
    <property type="match status" value="2"/>
</dbReference>
<keyword evidence="7 10" id="KW-0663">Pyridoxal phosphate</keyword>
<evidence type="ECO:0000256" key="3">
    <source>
        <dbReference type="ARBA" id="ARBA00007103"/>
    </source>
</evidence>
<feature type="binding site" evidence="10">
    <location>
        <position position="77"/>
    </location>
    <ligand>
        <name>pyridoxal 5'-phosphate</name>
        <dbReference type="ChEBI" id="CHEBI:597326"/>
    </ligand>
</feature>
<dbReference type="InterPro" id="IPR001926">
    <property type="entry name" value="TrpB-like_PALP"/>
</dbReference>
<reference evidence="14 15" key="1">
    <citation type="submission" date="2019-03" db="EMBL/GenBank/DDBJ databases">
        <title>Genomic Encyclopedia of Type Strains, Phase IV (KMG-IV): sequencing the most valuable type-strain genomes for metagenomic binning, comparative biology and taxonomic classification.</title>
        <authorList>
            <person name="Goeker M."/>
        </authorList>
    </citation>
    <scope>NUCLEOTIDE SEQUENCE [LARGE SCALE GENOMIC DNA]</scope>
    <source>
        <strain evidence="14 15">DSM 100556</strain>
    </source>
</reference>
<proteinExistence type="inferred from homology"/>
<dbReference type="AlphaFoldDB" id="A0A4V2QC64"/>
<evidence type="ECO:0000256" key="4">
    <source>
        <dbReference type="ARBA" id="ARBA00012681"/>
    </source>
</evidence>
<evidence type="ECO:0000256" key="10">
    <source>
        <dbReference type="PIRSR" id="PIRSR605856-50"/>
    </source>
</evidence>
<dbReference type="UniPathway" id="UPA00136">
    <property type="reaction ID" value="UER00200"/>
</dbReference>
<comment type="pathway">
    <text evidence="2">Amino-acid biosynthesis; L-cysteine biosynthesis; L-cysteine from L-serine: step 2/2.</text>
</comment>
<keyword evidence="5 12" id="KW-0028">Amino-acid biosynthesis</keyword>
<evidence type="ECO:0000256" key="8">
    <source>
        <dbReference type="ARBA" id="ARBA00023192"/>
    </source>
</evidence>
<dbReference type="Pfam" id="PF00291">
    <property type="entry name" value="PALP"/>
    <property type="match status" value="1"/>
</dbReference>
<evidence type="ECO:0000256" key="5">
    <source>
        <dbReference type="ARBA" id="ARBA00022605"/>
    </source>
</evidence>
<organism evidence="14 15">
    <name type="scientific">Kineothrix alysoides</name>
    <dbReference type="NCBI Taxonomy" id="1469948"/>
    <lineage>
        <taxon>Bacteria</taxon>
        <taxon>Bacillati</taxon>
        <taxon>Bacillota</taxon>
        <taxon>Clostridia</taxon>
        <taxon>Lachnospirales</taxon>
        <taxon>Lachnospiraceae</taxon>
        <taxon>Kineothrix</taxon>
    </lineage>
</organism>
<evidence type="ECO:0000256" key="7">
    <source>
        <dbReference type="ARBA" id="ARBA00022898"/>
    </source>
</evidence>
<feature type="binding site" evidence="10">
    <location>
        <begin position="181"/>
        <end position="185"/>
    </location>
    <ligand>
        <name>pyridoxal 5'-phosphate</name>
        <dbReference type="ChEBI" id="CHEBI:597326"/>
    </ligand>
</feature>
<dbReference type="PANTHER" id="PTHR10314">
    <property type="entry name" value="CYSTATHIONINE BETA-SYNTHASE"/>
    <property type="match status" value="1"/>
</dbReference>
<dbReference type="InterPro" id="IPR005859">
    <property type="entry name" value="CysK"/>
</dbReference>
<comment type="catalytic activity">
    <reaction evidence="9 12">
        <text>O-acetyl-L-serine + hydrogen sulfide = L-cysteine + acetate</text>
        <dbReference type="Rhea" id="RHEA:14829"/>
        <dbReference type="ChEBI" id="CHEBI:29919"/>
        <dbReference type="ChEBI" id="CHEBI:30089"/>
        <dbReference type="ChEBI" id="CHEBI:35235"/>
        <dbReference type="ChEBI" id="CHEBI:58340"/>
        <dbReference type="EC" id="2.5.1.47"/>
    </reaction>
</comment>
<keyword evidence="6 12" id="KW-0808">Transferase</keyword>
<feature type="binding site" evidence="10">
    <location>
        <position position="269"/>
    </location>
    <ligand>
        <name>pyridoxal 5'-phosphate</name>
        <dbReference type="ChEBI" id="CHEBI:597326"/>
    </ligand>
</feature>
<dbReference type="RefSeq" id="WP_031390654.1">
    <property type="nucleotide sequence ID" value="NZ_JPNB01000001.1"/>
</dbReference>
<comment type="caution">
    <text evidence="14">The sequence shown here is derived from an EMBL/GenBank/DDBJ whole genome shotgun (WGS) entry which is preliminary data.</text>
</comment>
<dbReference type="InterPro" id="IPR050214">
    <property type="entry name" value="Cys_Synth/Cystath_Beta-Synth"/>
</dbReference>